<evidence type="ECO:0000313" key="3">
    <source>
        <dbReference type="Proteomes" id="UP001497514"/>
    </source>
</evidence>
<feature type="transmembrane region" description="Helical" evidence="1">
    <location>
        <begin position="137"/>
        <end position="156"/>
    </location>
</feature>
<keyword evidence="1" id="KW-1133">Transmembrane helix</keyword>
<organism evidence="2 3">
    <name type="scientific">Tenacibaculum dicentrarchi</name>
    <dbReference type="NCBI Taxonomy" id="669041"/>
    <lineage>
        <taxon>Bacteria</taxon>
        <taxon>Pseudomonadati</taxon>
        <taxon>Bacteroidota</taxon>
        <taxon>Flavobacteriia</taxon>
        <taxon>Flavobacteriales</taxon>
        <taxon>Flavobacteriaceae</taxon>
        <taxon>Tenacibaculum</taxon>
    </lineage>
</organism>
<name>A0ABM9NY52_9FLAO</name>
<keyword evidence="1" id="KW-0812">Transmembrane</keyword>
<dbReference type="EMBL" id="OZ038524">
    <property type="protein sequence ID" value="CAL2083403.1"/>
    <property type="molecule type" value="Genomic_DNA"/>
</dbReference>
<proteinExistence type="predicted"/>
<protein>
    <submittedName>
        <fullName evidence="2">Uncharacterized protein</fullName>
    </submittedName>
</protein>
<dbReference type="RefSeq" id="WP_348719375.1">
    <property type="nucleotide sequence ID" value="NZ_OZ038524.1"/>
</dbReference>
<dbReference type="Proteomes" id="UP001497514">
    <property type="component" value="Chromosome"/>
</dbReference>
<sequence>MEKELKQLIEKAKIKDYKNLTKDEILRITEMQGRNEISKSQIEALVKVTPEFVKMQIEVVKSFAEMTKNIKDVQVKALDPIIESIKSLSKILEIIATNASSDEVQIKVLETSEKIADKYEKILEINRKQQKNNNNTWKLVLTTFATVAGSLALFLYTKKR</sequence>
<keyword evidence="1" id="KW-0472">Membrane</keyword>
<evidence type="ECO:0000256" key="1">
    <source>
        <dbReference type="SAM" id="Phobius"/>
    </source>
</evidence>
<reference evidence="2 3" key="1">
    <citation type="submission" date="2024-05" db="EMBL/GenBank/DDBJ databases">
        <authorList>
            <person name="Duchaud E."/>
        </authorList>
    </citation>
    <scope>NUCLEOTIDE SEQUENCE [LARGE SCALE GENOMIC DNA]</scope>
    <source>
        <strain evidence="2">Ena-SAMPLE-TAB-13-05-2024-13:56:06:370-140309</strain>
    </source>
</reference>
<keyword evidence="3" id="KW-1185">Reference proteome</keyword>
<evidence type="ECO:0000313" key="2">
    <source>
        <dbReference type="EMBL" id="CAL2083403.1"/>
    </source>
</evidence>
<gene>
    <name evidence="2" type="ORF">TD3509T_1531</name>
</gene>
<accession>A0ABM9NY52</accession>